<organism evidence="1 2">
    <name type="scientific">Pseudomonas veronii 1YdBTEX2</name>
    <dbReference type="NCBI Taxonomy" id="1295141"/>
    <lineage>
        <taxon>Bacteria</taxon>
        <taxon>Pseudomonadati</taxon>
        <taxon>Pseudomonadota</taxon>
        <taxon>Gammaproteobacteria</taxon>
        <taxon>Pseudomonadales</taxon>
        <taxon>Pseudomonadaceae</taxon>
        <taxon>Pseudomonas</taxon>
    </lineage>
</organism>
<keyword evidence="1" id="KW-0614">Plasmid</keyword>
<dbReference type="EMBL" id="LT599585">
    <property type="protein sequence ID" value="SBW85298.1"/>
    <property type="molecule type" value="Genomic_DNA"/>
</dbReference>
<reference evidence="2" key="1">
    <citation type="submission" date="2016-07" db="EMBL/GenBank/DDBJ databases">
        <authorList>
            <person name="Florea S."/>
            <person name="Webb J.S."/>
            <person name="Jaromczyk J."/>
            <person name="Schardl C.L."/>
        </authorList>
    </citation>
    <scope>NUCLEOTIDE SEQUENCE [LARGE SCALE GENOMIC DNA]</scope>
    <source>
        <strain evidence="2">1YdBTEX2</strain>
        <plasmid evidence="2">Plasmid pve_Plasmid</plasmid>
    </source>
</reference>
<proteinExistence type="predicted"/>
<sequence>MHPIIEASRLMNNAQITRKAAIHANATTIFLWELSTGDTLELVRTCAGFSSTELKHHPFNDRIKYYQERRNANVVGCYQQPA</sequence>
<evidence type="ECO:0000313" key="2">
    <source>
        <dbReference type="Proteomes" id="UP000245431"/>
    </source>
</evidence>
<geneLocation type="plasmid" evidence="2">
    <name>pve_Plasmid</name>
</geneLocation>
<protein>
    <submittedName>
        <fullName evidence="1">Uncharacterized protein</fullName>
    </submittedName>
</protein>
<accession>A0A1D3KAG2</accession>
<dbReference type="AlphaFoldDB" id="A0A1D3KAG2"/>
<dbReference type="Proteomes" id="UP000245431">
    <property type="component" value="Plasmid PVE_plasmid"/>
</dbReference>
<name>A0A1D3KAG2_PSEVE</name>
<gene>
    <name evidence="1" type="ORF">PVE_P0258</name>
</gene>
<evidence type="ECO:0000313" key="1">
    <source>
        <dbReference type="EMBL" id="SBW85298.1"/>
    </source>
</evidence>